<dbReference type="Proteomes" id="UP000886998">
    <property type="component" value="Unassembled WGS sequence"/>
</dbReference>
<dbReference type="EMBL" id="BMAV01025618">
    <property type="protein sequence ID" value="GFS43005.1"/>
    <property type="molecule type" value="Genomic_DNA"/>
</dbReference>
<proteinExistence type="predicted"/>
<accession>A0A8X6KEA1</accession>
<protein>
    <submittedName>
        <fullName evidence="1">Uncharacterized protein</fullName>
    </submittedName>
</protein>
<sequence length="102" mass="11438">MGLLRQRNCVEARKVEESSTRRWESGIKESQGRLPGEKEGGSIVCGDAASSKGISFLFCYFPRVSHGAIFLETLFLKLTLPIFYPSVEKRVVIIPQMGPLEY</sequence>
<evidence type="ECO:0000313" key="1">
    <source>
        <dbReference type="EMBL" id="GFS43005.1"/>
    </source>
</evidence>
<gene>
    <name evidence="1" type="ORF">TNIN_267391</name>
</gene>
<name>A0A8X6KEA1_9ARAC</name>
<comment type="caution">
    <text evidence="1">The sequence shown here is derived from an EMBL/GenBank/DDBJ whole genome shotgun (WGS) entry which is preliminary data.</text>
</comment>
<organism evidence="1 2">
    <name type="scientific">Trichonephila inaurata madagascariensis</name>
    <dbReference type="NCBI Taxonomy" id="2747483"/>
    <lineage>
        <taxon>Eukaryota</taxon>
        <taxon>Metazoa</taxon>
        <taxon>Ecdysozoa</taxon>
        <taxon>Arthropoda</taxon>
        <taxon>Chelicerata</taxon>
        <taxon>Arachnida</taxon>
        <taxon>Araneae</taxon>
        <taxon>Araneomorphae</taxon>
        <taxon>Entelegynae</taxon>
        <taxon>Araneoidea</taxon>
        <taxon>Nephilidae</taxon>
        <taxon>Trichonephila</taxon>
        <taxon>Trichonephila inaurata</taxon>
    </lineage>
</organism>
<dbReference type="AlphaFoldDB" id="A0A8X6KEA1"/>
<keyword evidence="2" id="KW-1185">Reference proteome</keyword>
<evidence type="ECO:0000313" key="2">
    <source>
        <dbReference type="Proteomes" id="UP000886998"/>
    </source>
</evidence>
<reference evidence="1" key="1">
    <citation type="submission" date="2020-08" db="EMBL/GenBank/DDBJ databases">
        <title>Multicomponent nature underlies the extraordinary mechanical properties of spider dragline silk.</title>
        <authorList>
            <person name="Kono N."/>
            <person name="Nakamura H."/>
            <person name="Mori M."/>
            <person name="Yoshida Y."/>
            <person name="Ohtoshi R."/>
            <person name="Malay A.D."/>
            <person name="Moran D.A.P."/>
            <person name="Tomita M."/>
            <person name="Numata K."/>
            <person name="Arakawa K."/>
        </authorList>
    </citation>
    <scope>NUCLEOTIDE SEQUENCE</scope>
</reference>